<feature type="signal peptide" evidence="2">
    <location>
        <begin position="1"/>
        <end position="19"/>
    </location>
</feature>
<feature type="region of interest" description="Disordered" evidence="1">
    <location>
        <begin position="256"/>
        <end position="285"/>
    </location>
</feature>
<feature type="compositionally biased region" description="Basic and acidic residues" evidence="1">
    <location>
        <begin position="555"/>
        <end position="570"/>
    </location>
</feature>
<dbReference type="AlphaFoldDB" id="A0A9P0IVZ3"/>
<feature type="region of interest" description="Disordered" evidence="1">
    <location>
        <begin position="387"/>
        <end position="409"/>
    </location>
</feature>
<reference evidence="3" key="2">
    <citation type="submission" date="2022-10" db="EMBL/GenBank/DDBJ databases">
        <authorList>
            <consortium name="ENA_rothamsted_submissions"/>
            <consortium name="culmorum"/>
            <person name="King R."/>
        </authorList>
    </citation>
    <scope>NUCLEOTIDE SEQUENCE</scope>
</reference>
<name>A0A9P0IVZ3_9DIPT</name>
<evidence type="ECO:0000313" key="4">
    <source>
        <dbReference type="Proteomes" id="UP001153620"/>
    </source>
</evidence>
<feature type="chain" id="PRO_5040512013" evidence="2">
    <location>
        <begin position="20"/>
        <end position="570"/>
    </location>
</feature>
<evidence type="ECO:0000256" key="2">
    <source>
        <dbReference type="SAM" id="SignalP"/>
    </source>
</evidence>
<keyword evidence="2" id="KW-0732">Signal</keyword>
<protein>
    <submittedName>
        <fullName evidence="3">Uncharacterized protein</fullName>
    </submittedName>
</protein>
<reference evidence="3" key="1">
    <citation type="submission" date="2022-01" db="EMBL/GenBank/DDBJ databases">
        <authorList>
            <person name="King R."/>
        </authorList>
    </citation>
    <scope>NUCLEOTIDE SEQUENCE</scope>
</reference>
<evidence type="ECO:0000313" key="3">
    <source>
        <dbReference type="EMBL" id="CAH1721515.1"/>
    </source>
</evidence>
<accession>A0A9P0IVZ3</accession>
<feature type="region of interest" description="Disordered" evidence="1">
    <location>
        <begin position="534"/>
        <end position="570"/>
    </location>
</feature>
<dbReference type="EMBL" id="OU895878">
    <property type="protein sequence ID" value="CAH1721515.1"/>
    <property type="molecule type" value="Genomic_DNA"/>
</dbReference>
<feature type="region of interest" description="Disordered" evidence="1">
    <location>
        <begin position="336"/>
        <end position="368"/>
    </location>
</feature>
<proteinExistence type="predicted"/>
<dbReference type="Proteomes" id="UP001153620">
    <property type="component" value="Chromosome 2"/>
</dbReference>
<feature type="compositionally biased region" description="Low complexity" evidence="1">
    <location>
        <begin position="336"/>
        <end position="365"/>
    </location>
</feature>
<dbReference type="OrthoDB" id="445052at2759"/>
<gene>
    <name evidence="3" type="ORF">CHIRRI_LOCUS7994</name>
</gene>
<feature type="compositionally biased region" description="Basic and acidic residues" evidence="1">
    <location>
        <begin position="536"/>
        <end position="548"/>
    </location>
</feature>
<evidence type="ECO:0000256" key="1">
    <source>
        <dbReference type="SAM" id="MobiDB-lite"/>
    </source>
</evidence>
<organism evidence="3 4">
    <name type="scientific">Chironomus riparius</name>
    <dbReference type="NCBI Taxonomy" id="315576"/>
    <lineage>
        <taxon>Eukaryota</taxon>
        <taxon>Metazoa</taxon>
        <taxon>Ecdysozoa</taxon>
        <taxon>Arthropoda</taxon>
        <taxon>Hexapoda</taxon>
        <taxon>Insecta</taxon>
        <taxon>Pterygota</taxon>
        <taxon>Neoptera</taxon>
        <taxon>Endopterygota</taxon>
        <taxon>Diptera</taxon>
        <taxon>Nematocera</taxon>
        <taxon>Chironomoidea</taxon>
        <taxon>Chironomidae</taxon>
        <taxon>Chironominae</taxon>
        <taxon>Chironomus</taxon>
    </lineage>
</organism>
<sequence length="570" mass="67120">MKRLIFTVLIILLVDGISAVAKQEKIIKKPLNLKPTKTPQKTVLEEFREHLTSEDAEFIKQIDTQFKKHGDKLSIKLERENGTKPFNKNAKRTIDDSLGYSYQQNMHDNGYYFSRPIYMHKFTSNDVAGEKGYHEKATDIEIQQSHSYEIKSENYQYQPAENQHNYNQQQQQQQVYEDPVPVIVLRVPGPAKYALHLQALLQQYLELRAAQFLKVLEEQERHGQLSRPQQYSSQDQVAYIPMVAITPMYQNNAYRYQQQQQAQQQHSHHHHNQNSQHSQHGYRQQYYQQPMRHENTYRVAVPAGEQSYYRQQQVQHHQPQHYQNYQSNVYHNVQPQISQHSQPQISQHSQSQISQHSQSQHSQPQNHHATSFITYVTPAYVTPAPQVHHEEEHPQVQHHSQHLETSENYPSDKHTHVIFKKKKNRVQNHPQPSITYHTPAPIVVPEIPAHYNHQQENQQEVEVEYHHHHEHQEHSVTHEPIYEHDDDHSAQPHVITITERTKAPFNYHVAGPTLAPTHGELRERHIPKRMAPFTKEQFEKAKRIMDKSKRSRGSTKLERVLEHPEIKASS</sequence>
<keyword evidence="4" id="KW-1185">Reference proteome</keyword>